<dbReference type="AlphaFoldDB" id="A0A5P1URH3"/>
<keyword evidence="4" id="KW-1185">Reference proteome</keyword>
<feature type="compositionally biased region" description="Low complexity" evidence="1">
    <location>
        <begin position="211"/>
        <end position="246"/>
    </location>
</feature>
<gene>
    <name evidence="3" type="ORF">F2A31_04335</name>
</gene>
<feature type="chain" id="PRO_5025001786" evidence="2">
    <location>
        <begin position="26"/>
        <end position="254"/>
    </location>
</feature>
<dbReference type="EMBL" id="CP043909">
    <property type="protein sequence ID" value="QER38968.1"/>
    <property type="molecule type" value="Genomic_DNA"/>
</dbReference>
<feature type="signal peptide" evidence="2">
    <location>
        <begin position="1"/>
        <end position="25"/>
    </location>
</feature>
<feature type="compositionally biased region" description="Polar residues" evidence="1">
    <location>
        <begin position="199"/>
        <end position="210"/>
    </location>
</feature>
<organism evidence="3 4">
    <name type="scientific">Acinetobacter suaedae</name>
    <dbReference type="NCBI Taxonomy" id="2609668"/>
    <lineage>
        <taxon>Bacteria</taxon>
        <taxon>Pseudomonadati</taxon>
        <taxon>Pseudomonadota</taxon>
        <taxon>Gammaproteobacteria</taxon>
        <taxon>Moraxellales</taxon>
        <taxon>Moraxellaceae</taxon>
        <taxon>Acinetobacter</taxon>
    </lineage>
</organism>
<feature type="compositionally biased region" description="Basic and acidic residues" evidence="1">
    <location>
        <begin position="33"/>
        <end position="51"/>
    </location>
</feature>
<evidence type="ECO:0000256" key="2">
    <source>
        <dbReference type="SAM" id="SignalP"/>
    </source>
</evidence>
<name>A0A5P1URH3_9GAMM</name>
<feature type="region of interest" description="Disordered" evidence="1">
    <location>
        <begin position="33"/>
        <end position="52"/>
    </location>
</feature>
<keyword evidence="2" id="KW-0732">Signal</keyword>
<protein>
    <submittedName>
        <fullName evidence="3">Uncharacterized protein</fullName>
    </submittedName>
</protein>
<reference evidence="3 4" key="1">
    <citation type="submission" date="2019-09" db="EMBL/GenBank/DDBJ databases">
        <title>Acinetobacter sp. C16S1 isolated from saline soil.</title>
        <authorList>
            <person name="Xu L."/>
            <person name="Sun J.-Q."/>
        </authorList>
    </citation>
    <scope>NUCLEOTIDE SEQUENCE [LARGE SCALE GENOMIC DNA]</scope>
    <source>
        <strain evidence="3 4">C16S1</strain>
    </source>
</reference>
<evidence type="ECO:0000313" key="4">
    <source>
        <dbReference type="Proteomes" id="UP000325177"/>
    </source>
</evidence>
<feature type="region of interest" description="Disordered" evidence="1">
    <location>
        <begin position="192"/>
        <end position="254"/>
    </location>
</feature>
<proteinExistence type="predicted"/>
<dbReference type="KEGG" id="asue:F2A31_04335"/>
<dbReference type="Proteomes" id="UP000325177">
    <property type="component" value="Chromosome"/>
</dbReference>
<evidence type="ECO:0000313" key="3">
    <source>
        <dbReference type="EMBL" id="QER38968.1"/>
    </source>
</evidence>
<evidence type="ECO:0000256" key="1">
    <source>
        <dbReference type="SAM" id="MobiDB-lite"/>
    </source>
</evidence>
<accession>A0A5P1URH3</accession>
<sequence length="254" mass="28107">MTRHILKKAIVVSILCVAISGFAYAEEQDAKLADQESKQVDQETNLTDKKTKPVKPIKLKRKCIKQNPLVEGQTDQELLQIYQQVCDKSNASQVNDLLAQAAKRMYELKQPMKALTLANQLNEKNVQGALLTDVTFLASVEMANNALQQMRSQEVRYLSKDLTYPPAKELSENIRMAMPASVIAAKKVVEEAPKKEVRSTSTANRRTVSQARTRTAPPRNTATQTTAPANRPTTTTTPSAVRPTGTNPFASLKK</sequence>